<feature type="compositionally biased region" description="Acidic residues" evidence="1">
    <location>
        <begin position="145"/>
        <end position="160"/>
    </location>
</feature>
<comment type="caution">
    <text evidence="3">The sequence shown here is derived from an EMBL/GenBank/DDBJ whole genome shotgun (WGS) entry which is preliminary data.</text>
</comment>
<dbReference type="InterPro" id="IPR038717">
    <property type="entry name" value="Tc1-like_DDE_dom"/>
</dbReference>
<evidence type="ECO:0000313" key="4">
    <source>
        <dbReference type="Proteomes" id="UP000708208"/>
    </source>
</evidence>
<evidence type="ECO:0000259" key="2">
    <source>
        <dbReference type="Pfam" id="PF13358"/>
    </source>
</evidence>
<feature type="region of interest" description="Disordered" evidence="1">
    <location>
        <begin position="145"/>
        <end position="173"/>
    </location>
</feature>
<proteinExistence type="predicted"/>
<dbReference type="Pfam" id="PF13358">
    <property type="entry name" value="DDE_3"/>
    <property type="match status" value="1"/>
</dbReference>
<gene>
    <name evidence="3" type="ORF">AFUS01_LOCUS13887</name>
</gene>
<dbReference type="PANTHER" id="PTHR33939">
    <property type="entry name" value="PROTEIN CBG22215"/>
    <property type="match status" value="1"/>
</dbReference>
<feature type="domain" description="Tc1-like transposase DDE" evidence="2">
    <location>
        <begin position="44"/>
        <end position="84"/>
    </location>
</feature>
<dbReference type="Proteomes" id="UP000708208">
    <property type="component" value="Unassembled WGS sequence"/>
</dbReference>
<evidence type="ECO:0000256" key="1">
    <source>
        <dbReference type="SAM" id="MobiDB-lite"/>
    </source>
</evidence>
<keyword evidence="4" id="KW-1185">Reference proteome</keyword>
<evidence type="ECO:0000313" key="3">
    <source>
        <dbReference type="EMBL" id="CAG7724895.1"/>
    </source>
</evidence>
<dbReference type="AlphaFoldDB" id="A0A8J2P599"/>
<dbReference type="PANTHER" id="PTHR33939:SF1">
    <property type="entry name" value="DUF4371 DOMAIN-CONTAINING PROTEIN"/>
    <property type="match status" value="1"/>
</dbReference>
<dbReference type="EMBL" id="CAJVCH010115121">
    <property type="protein sequence ID" value="CAG7724895.1"/>
    <property type="molecule type" value="Genomic_DNA"/>
</dbReference>
<sequence length="173" mass="20726">MLAWIQQQKYRGYQVIDGFERLRNWELQEIIRNLKTLAPHHKLDQYARERGHEIVRIPPYQCELNPIEEVWKDIKHELKKQNIDQNINNQYERAKVILPTYSKEKSAAHVSHIKKLERNYWEMDGFFDEFLTQNPEIEAIVTNGEELDINPEGETYDDNQFDTNDSSCDEEEC</sequence>
<dbReference type="OrthoDB" id="2266637at2759"/>
<reference evidence="3" key="1">
    <citation type="submission" date="2021-06" db="EMBL/GenBank/DDBJ databases">
        <authorList>
            <person name="Hodson N. C."/>
            <person name="Mongue J. A."/>
            <person name="Jaron S. K."/>
        </authorList>
    </citation>
    <scope>NUCLEOTIDE SEQUENCE</scope>
</reference>
<name>A0A8J2P599_9HEXA</name>
<organism evidence="3 4">
    <name type="scientific">Allacma fusca</name>
    <dbReference type="NCBI Taxonomy" id="39272"/>
    <lineage>
        <taxon>Eukaryota</taxon>
        <taxon>Metazoa</taxon>
        <taxon>Ecdysozoa</taxon>
        <taxon>Arthropoda</taxon>
        <taxon>Hexapoda</taxon>
        <taxon>Collembola</taxon>
        <taxon>Symphypleona</taxon>
        <taxon>Sminthuridae</taxon>
        <taxon>Allacma</taxon>
    </lineage>
</organism>
<accession>A0A8J2P599</accession>
<protein>
    <recommendedName>
        <fullName evidence="2">Tc1-like transposase DDE domain-containing protein</fullName>
    </recommendedName>
</protein>